<gene>
    <name evidence="2" type="ORF">AKJ53_01425</name>
</gene>
<dbReference type="NCBIfam" id="TIGR00277">
    <property type="entry name" value="HDIG"/>
    <property type="match status" value="1"/>
</dbReference>
<protein>
    <recommendedName>
        <fullName evidence="1">HD/PDEase domain-containing protein</fullName>
    </recommendedName>
</protein>
<dbReference type="InterPro" id="IPR006675">
    <property type="entry name" value="HDIG_dom"/>
</dbReference>
<comment type="caution">
    <text evidence="2">The sequence shown here is derived from an EMBL/GenBank/DDBJ whole genome shotgun (WGS) entry which is preliminary data.</text>
</comment>
<proteinExistence type="predicted"/>
<dbReference type="AlphaFoldDB" id="A0A133VI09"/>
<dbReference type="InterPro" id="IPR006674">
    <property type="entry name" value="HD_domain"/>
</dbReference>
<name>A0A133VI09_9EURY</name>
<dbReference type="Proteomes" id="UP000070491">
    <property type="component" value="Unassembled WGS sequence"/>
</dbReference>
<evidence type="ECO:0000313" key="2">
    <source>
        <dbReference type="EMBL" id="KXB06076.1"/>
    </source>
</evidence>
<dbReference type="InterPro" id="IPR003607">
    <property type="entry name" value="HD/PDEase_dom"/>
</dbReference>
<dbReference type="EMBL" id="LHYG01000016">
    <property type="protein sequence ID" value="KXB06076.1"/>
    <property type="molecule type" value="Genomic_DNA"/>
</dbReference>
<keyword evidence="3" id="KW-1185">Reference proteome</keyword>
<dbReference type="CDD" id="cd00077">
    <property type="entry name" value="HDc"/>
    <property type="match status" value="1"/>
</dbReference>
<accession>A0A133VI09</accession>
<reference evidence="2 3" key="1">
    <citation type="journal article" date="2016" name="Sci. Rep.">
        <title>Metabolic traits of an uncultured archaeal lineage -MSBL1- from brine pools of the Red Sea.</title>
        <authorList>
            <person name="Mwirichia R."/>
            <person name="Alam I."/>
            <person name="Rashid M."/>
            <person name="Vinu M."/>
            <person name="Ba-Alawi W."/>
            <person name="Anthony Kamau A."/>
            <person name="Kamanda Ngugi D."/>
            <person name="Goker M."/>
            <person name="Klenk H.P."/>
            <person name="Bajic V."/>
            <person name="Stingl U."/>
        </authorList>
    </citation>
    <scope>NUCLEOTIDE SEQUENCE [LARGE SCALE GENOMIC DNA]</scope>
    <source>
        <strain evidence="2">SCGC-AAA382F02</strain>
    </source>
</reference>
<dbReference type="Pfam" id="PF01966">
    <property type="entry name" value="HD"/>
    <property type="match status" value="1"/>
</dbReference>
<sequence length="134" mass="15477">MELQEFEVKLDTTVKQLFEESLPKYYKHTLKVVSNMKKIYGESPNKIILLAAAYLHDIGYSLPYQDGFIGEIEDQHLKIDVHCREGSEFARKILNDLGVESSIVDRVAYLVKEHHNKEINDEDLQLLISADKVQ</sequence>
<evidence type="ECO:0000259" key="1">
    <source>
        <dbReference type="SMART" id="SM00471"/>
    </source>
</evidence>
<feature type="domain" description="HD/PDEase" evidence="1">
    <location>
        <begin position="21"/>
        <end position="119"/>
    </location>
</feature>
<evidence type="ECO:0000313" key="3">
    <source>
        <dbReference type="Proteomes" id="UP000070491"/>
    </source>
</evidence>
<dbReference type="SUPFAM" id="SSF109604">
    <property type="entry name" value="HD-domain/PDEase-like"/>
    <property type="match status" value="1"/>
</dbReference>
<organism evidence="2 3">
    <name type="scientific">candidate division MSBL1 archaeon SCGC-AAA382F02</name>
    <dbReference type="NCBI Taxonomy" id="1698282"/>
    <lineage>
        <taxon>Archaea</taxon>
        <taxon>Methanobacteriati</taxon>
        <taxon>Methanobacteriota</taxon>
        <taxon>candidate division MSBL1</taxon>
    </lineage>
</organism>
<dbReference type="Gene3D" id="1.10.3210.10">
    <property type="entry name" value="Hypothetical protein af1432"/>
    <property type="match status" value="1"/>
</dbReference>
<dbReference type="SMART" id="SM00471">
    <property type="entry name" value="HDc"/>
    <property type="match status" value="1"/>
</dbReference>